<dbReference type="GO" id="GO:0008270">
    <property type="term" value="F:zinc ion binding"/>
    <property type="evidence" value="ECO:0007669"/>
    <property type="project" value="UniProtKB-KW"/>
</dbReference>
<evidence type="ECO:0000313" key="4">
    <source>
        <dbReference type="EMBL" id="KAK7005962.1"/>
    </source>
</evidence>
<keyword evidence="5" id="KW-1185">Reference proteome</keyword>
<sequence length="245" mass="26928">MDSRYSYPSPPFSDGSNSPPSSGYSQPYEESSGRPYYPPASSSTRGGGHYYPPIAPAPPSDRYSGYPRSSANYSNPPGYPSASQYPDNRESGYPSNPPPSSSSYQFNARSPSPGTYQRQPQPRNFIPTPSEAYANPARPPRSSSMPMPAHSNRAGGSYAPAQNPSSSRTRNPMCNHASSSHSTERYTCEVCGRDFSRAHDRKRHHETQHATSPVTHKCPFCKKDFSRADSLKRHLQNGCDEAPQQ</sequence>
<feature type="domain" description="C2H2-type" evidence="3">
    <location>
        <begin position="186"/>
        <end position="213"/>
    </location>
</feature>
<evidence type="ECO:0000259" key="3">
    <source>
        <dbReference type="PROSITE" id="PS50157"/>
    </source>
</evidence>
<feature type="domain" description="C2H2-type" evidence="3">
    <location>
        <begin position="216"/>
        <end position="243"/>
    </location>
</feature>
<feature type="compositionally biased region" description="Low complexity" evidence="2">
    <location>
        <begin position="140"/>
        <end position="149"/>
    </location>
</feature>
<keyword evidence="1" id="KW-0862">Zinc</keyword>
<dbReference type="Gene3D" id="3.30.160.60">
    <property type="entry name" value="Classic Zinc Finger"/>
    <property type="match status" value="2"/>
</dbReference>
<feature type="compositionally biased region" description="Polar residues" evidence="2">
    <location>
        <begin position="67"/>
        <end position="86"/>
    </location>
</feature>
<dbReference type="Proteomes" id="UP001362999">
    <property type="component" value="Unassembled WGS sequence"/>
</dbReference>
<gene>
    <name evidence="4" type="ORF">R3P38DRAFT_3214897</name>
</gene>
<dbReference type="EMBL" id="JAWWNJ010000077">
    <property type="protein sequence ID" value="KAK7005962.1"/>
    <property type="molecule type" value="Genomic_DNA"/>
</dbReference>
<proteinExistence type="predicted"/>
<keyword evidence="1" id="KW-0863">Zinc-finger</keyword>
<feature type="region of interest" description="Disordered" evidence="2">
    <location>
        <begin position="199"/>
        <end position="218"/>
    </location>
</feature>
<dbReference type="SUPFAM" id="SSF57667">
    <property type="entry name" value="beta-beta-alpha zinc fingers"/>
    <property type="match status" value="1"/>
</dbReference>
<feature type="region of interest" description="Disordered" evidence="2">
    <location>
        <begin position="1"/>
        <end position="184"/>
    </location>
</feature>
<comment type="caution">
    <text evidence="4">The sequence shown here is derived from an EMBL/GenBank/DDBJ whole genome shotgun (WGS) entry which is preliminary data.</text>
</comment>
<accession>A0AAW0AAF7</accession>
<dbReference type="InterPro" id="IPR036236">
    <property type="entry name" value="Znf_C2H2_sf"/>
</dbReference>
<dbReference type="PROSITE" id="PS50157">
    <property type="entry name" value="ZINC_FINGER_C2H2_2"/>
    <property type="match status" value="2"/>
</dbReference>
<evidence type="ECO:0000256" key="2">
    <source>
        <dbReference type="SAM" id="MobiDB-lite"/>
    </source>
</evidence>
<dbReference type="InterPro" id="IPR013087">
    <property type="entry name" value="Znf_C2H2_type"/>
</dbReference>
<name>A0AAW0AAF7_9AGAR</name>
<evidence type="ECO:0000313" key="5">
    <source>
        <dbReference type="Proteomes" id="UP001362999"/>
    </source>
</evidence>
<protein>
    <submittedName>
        <fullName evidence="4">Transcriptional regulator MET31</fullName>
    </submittedName>
</protein>
<feature type="compositionally biased region" description="Polar residues" evidence="2">
    <location>
        <begin position="160"/>
        <end position="181"/>
    </location>
</feature>
<dbReference type="AlphaFoldDB" id="A0AAW0AAF7"/>
<reference evidence="4 5" key="1">
    <citation type="journal article" date="2024" name="J Genomics">
        <title>Draft genome sequencing and assembly of Favolaschia claudopus CIRM-BRFM 2984 isolated from oak limbs.</title>
        <authorList>
            <person name="Navarro D."/>
            <person name="Drula E."/>
            <person name="Chaduli D."/>
            <person name="Cazenave R."/>
            <person name="Ahrendt S."/>
            <person name="Wang J."/>
            <person name="Lipzen A."/>
            <person name="Daum C."/>
            <person name="Barry K."/>
            <person name="Grigoriev I.V."/>
            <person name="Favel A."/>
            <person name="Rosso M.N."/>
            <person name="Martin F."/>
        </authorList>
    </citation>
    <scope>NUCLEOTIDE SEQUENCE [LARGE SCALE GENOMIC DNA]</scope>
    <source>
        <strain evidence="4 5">CIRM-BRFM 2984</strain>
    </source>
</reference>
<dbReference type="SMART" id="SM00355">
    <property type="entry name" value="ZnF_C2H2"/>
    <property type="match status" value="2"/>
</dbReference>
<keyword evidence="1" id="KW-0479">Metal-binding</keyword>
<feature type="compositionally biased region" description="Polar residues" evidence="2">
    <location>
        <begin position="104"/>
        <end position="122"/>
    </location>
</feature>
<dbReference type="PROSITE" id="PS00028">
    <property type="entry name" value="ZINC_FINGER_C2H2_1"/>
    <property type="match status" value="1"/>
</dbReference>
<dbReference type="Pfam" id="PF00096">
    <property type="entry name" value="zf-C2H2"/>
    <property type="match status" value="2"/>
</dbReference>
<evidence type="ECO:0000256" key="1">
    <source>
        <dbReference type="PROSITE-ProRule" id="PRU00042"/>
    </source>
</evidence>
<feature type="compositionally biased region" description="Polar residues" evidence="2">
    <location>
        <begin position="14"/>
        <end position="29"/>
    </location>
</feature>
<organism evidence="4 5">
    <name type="scientific">Favolaschia claudopus</name>
    <dbReference type="NCBI Taxonomy" id="2862362"/>
    <lineage>
        <taxon>Eukaryota</taxon>
        <taxon>Fungi</taxon>
        <taxon>Dikarya</taxon>
        <taxon>Basidiomycota</taxon>
        <taxon>Agaricomycotina</taxon>
        <taxon>Agaricomycetes</taxon>
        <taxon>Agaricomycetidae</taxon>
        <taxon>Agaricales</taxon>
        <taxon>Marasmiineae</taxon>
        <taxon>Mycenaceae</taxon>
        <taxon>Favolaschia</taxon>
    </lineage>
</organism>